<reference evidence="7 8" key="1">
    <citation type="submission" date="2022-12" db="EMBL/GenBank/DDBJ databases">
        <title>Dasania phycosphaerae sp. nov., isolated from particulate material of the south coast of Korea.</title>
        <authorList>
            <person name="Jiang Y."/>
        </authorList>
    </citation>
    <scope>NUCLEOTIDE SEQUENCE [LARGE SCALE GENOMIC DNA]</scope>
    <source>
        <strain evidence="7 8">GY-19</strain>
    </source>
</reference>
<evidence type="ECO:0000256" key="5">
    <source>
        <dbReference type="SAM" id="MobiDB-lite"/>
    </source>
</evidence>
<evidence type="ECO:0000256" key="1">
    <source>
        <dbReference type="ARBA" id="ARBA00023015"/>
    </source>
</evidence>
<organism evidence="7 8">
    <name type="scientific">Dasania phycosphaerae</name>
    <dbReference type="NCBI Taxonomy" id="2950436"/>
    <lineage>
        <taxon>Bacteria</taxon>
        <taxon>Pseudomonadati</taxon>
        <taxon>Pseudomonadota</taxon>
        <taxon>Gammaproteobacteria</taxon>
        <taxon>Cellvibrionales</taxon>
        <taxon>Spongiibacteraceae</taxon>
        <taxon>Dasania</taxon>
    </lineage>
</organism>
<protein>
    <submittedName>
        <fullName evidence="7">TetR/AcrR family transcriptional regulator</fullName>
    </submittedName>
</protein>
<dbReference type="EMBL" id="JAPTGG010000006">
    <property type="protein sequence ID" value="MCZ0865294.1"/>
    <property type="molecule type" value="Genomic_DNA"/>
</dbReference>
<evidence type="ECO:0000313" key="8">
    <source>
        <dbReference type="Proteomes" id="UP001069090"/>
    </source>
</evidence>
<evidence type="ECO:0000259" key="6">
    <source>
        <dbReference type="PROSITE" id="PS50977"/>
    </source>
</evidence>
<dbReference type="GO" id="GO:0000976">
    <property type="term" value="F:transcription cis-regulatory region binding"/>
    <property type="evidence" value="ECO:0007669"/>
    <property type="project" value="TreeGrafter"/>
</dbReference>
<evidence type="ECO:0000313" key="7">
    <source>
        <dbReference type="EMBL" id="MCZ0865294.1"/>
    </source>
</evidence>
<dbReference type="InterPro" id="IPR050109">
    <property type="entry name" value="HTH-type_TetR-like_transc_reg"/>
</dbReference>
<evidence type="ECO:0000256" key="3">
    <source>
        <dbReference type="ARBA" id="ARBA00023163"/>
    </source>
</evidence>
<feature type="region of interest" description="Disordered" evidence="5">
    <location>
        <begin position="1"/>
        <end position="28"/>
    </location>
</feature>
<dbReference type="PANTHER" id="PTHR30055:SF234">
    <property type="entry name" value="HTH-TYPE TRANSCRIPTIONAL REGULATOR BETI"/>
    <property type="match status" value="1"/>
</dbReference>
<comment type="caution">
    <text evidence="7">The sequence shown here is derived from an EMBL/GenBank/DDBJ whole genome shotgun (WGS) entry which is preliminary data.</text>
</comment>
<dbReference type="Proteomes" id="UP001069090">
    <property type="component" value="Unassembled WGS sequence"/>
</dbReference>
<dbReference type="Pfam" id="PF17918">
    <property type="entry name" value="TetR_C_15"/>
    <property type="match status" value="1"/>
</dbReference>
<feature type="compositionally biased region" description="Polar residues" evidence="5">
    <location>
        <begin position="1"/>
        <end position="15"/>
    </location>
</feature>
<feature type="compositionally biased region" description="Basic residues" evidence="5">
    <location>
        <begin position="17"/>
        <end position="28"/>
    </location>
</feature>
<dbReference type="InterPro" id="IPR001647">
    <property type="entry name" value="HTH_TetR"/>
</dbReference>
<dbReference type="Gene3D" id="1.10.357.10">
    <property type="entry name" value="Tetracycline Repressor, domain 2"/>
    <property type="match status" value="1"/>
</dbReference>
<dbReference type="PANTHER" id="PTHR30055">
    <property type="entry name" value="HTH-TYPE TRANSCRIPTIONAL REGULATOR RUTR"/>
    <property type="match status" value="1"/>
</dbReference>
<feature type="DNA-binding region" description="H-T-H motif" evidence="4">
    <location>
        <begin position="50"/>
        <end position="69"/>
    </location>
</feature>
<dbReference type="SUPFAM" id="SSF46689">
    <property type="entry name" value="Homeodomain-like"/>
    <property type="match status" value="1"/>
</dbReference>
<evidence type="ECO:0000256" key="2">
    <source>
        <dbReference type="ARBA" id="ARBA00023125"/>
    </source>
</evidence>
<dbReference type="AlphaFoldDB" id="A0A9J6RKR6"/>
<keyword evidence="1" id="KW-0805">Transcription regulation</keyword>
<dbReference type="GO" id="GO:0003700">
    <property type="term" value="F:DNA-binding transcription factor activity"/>
    <property type="evidence" value="ECO:0007669"/>
    <property type="project" value="TreeGrafter"/>
</dbReference>
<dbReference type="PROSITE" id="PS50977">
    <property type="entry name" value="HTH_TETR_2"/>
    <property type="match status" value="1"/>
</dbReference>
<evidence type="ECO:0000256" key="4">
    <source>
        <dbReference type="PROSITE-ProRule" id="PRU00335"/>
    </source>
</evidence>
<gene>
    <name evidence="7" type="ORF">O0V09_08790</name>
</gene>
<dbReference type="RefSeq" id="WP_258331441.1">
    <property type="nucleotide sequence ID" value="NZ_JAPTGG010000006.1"/>
</dbReference>
<keyword evidence="3" id="KW-0804">Transcription</keyword>
<name>A0A9J6RKR6_9GAMM</name>
<dbReference type="PRINTS" id="PR00455">
    <property type="entry name" value="HTHTETR"/>
</dbReference>
<keyword evidence="2 4" id="KW-0238">DNA-binding</keyword>
<dbReference type="InterPro" id="IPR041669">
    <property type="entry name" value="TetR_C_15"/>
</dbReference>
<proteinExistence type="predicted"/>
<accession>A0A9J6RKR6</accession>
<feature type="domain" description="HTH tetR-type" evidence="6">
    <location>
        <begin position="27"/>
        <end position="87"/>
    </location>
</feature>
<keyword evidence="8" id="KW-1185">Reference proteome</keyword>
<dbReference type="InterPro" id="IPR009057">
    <property type="entry name" value="Homeodomain-like_sf"/>
</dbReference>
<dbReference type="Pfam" id="PF00440">
    <property type="entry name" value="TetR_N"/>
    <property type="match status" value="1"/>
</dbReference>
<sequence>MNTNNAAVSHSKNSTAARRKPRQARAQKRHDQILDITAELLDSVGIDGITTISIAKELNISVGSLYHYYPNKVAILCALASRWLNEMTRTISAVDENIAEHSDIASYVKVYTHKIIAMYKRQRGILPLVQAMYAIPEVRQLDEQHDLLMLARLANAFKHFGCKANKTELERIARIYHETTYICSMAIVDQQGRKASRSEADLNQMLNALLANYF</sequence>